<accession>A0A0B0PWG4</accession>
<dbReference type="AlphaFoldDB" id="A0A0B0PWG4"/>
<evidence type="ECO:0000256" key="1">
    <source>
        <dbReference type="SAM" id="Phobius"/>
    </source>
</evidence>
<protein>
    <submittedName>
        <fullName evidence="2">Uncharacterized protein</fullName>
    </submittedName>
</protein>
<evidence type="ECO:0000313" key="2">
    <source>
        <dbReference type="EMBL" id="KHG29197.1"/>
    </source>
</evidence>
<dbReference type="Proteomes" id="UP000032142">
    <property type="component" value="Unassembled WGS sequence"/>
</dbReference>
<keyword evidence="1" id="KW-0812">Transmembrane</keyword>
<keyword evidence="3" id="KW-1185">Reference proteome</keyword>
<feature type="transmembrane region" description="Helical" evidence="1">
    <location>
        <begin position="15"/>
        <end position="32"/>
    </location>
</feature>
<sequence length="33" mass="4130">MYTDLVIFYTYHCEFGQMYWLVIVKGLMWYLAM</sequence>
<organism evidence="2 3">
    <name type="scientific">Gossypium arboreum</name>
    <name type="common">Tree cotton</name>
    <name type="synonym">Gossypium nanking</name>
    <dbReference type="NCBI Taxonomy" id="29729"/>
    <lineage>
        <taxon>Eukaryota</taxon>
        <taxon>Viridiplantae</taxon>
        <taxon>Streptophyta</taxon>
        <taxon>Embryophyta</taxon>
        <taxon>Tracheophyta</taxon>
        <taxon>Spermatophyta</taxon>
        <taxon>Magnoliopsida</taxon>
        <taxon>eudicotyledons</taxon>
        <taxon>Gunneridae</taxon>
        <taxon>Pentapetalae</taxon>
        <taxon>rosids</taxon>
        <taxon>malvids</taxon>
        <taxon>Malvales</taxon>
        <taxon>Malvaceae</taxon>
        <taxon>Malvoideae</taxon>
        <taxon>Gossypium</taxon>
    </lineage>
</organism>
<dbReference type="EMBL" id="KN448501">
    <property type="protein sequence ID" value="KHG29197.1"/>
    <property type="molecule type" value="Genomic_DNA"/>
</dbReference>
<reference evidence="3" key="1">
    <citation type="submission" date="2014-09" db="EMBL/GenBank/DDBJ databases">
        <authorList>
            <person name="Mudge J."/>
            <person name="Ramaraj T."/>
            <person name="Lindquist I.E."/>
            <person name="Bharti A.K."/>
            <person name="Sundararajan A."/>
            <person name="Cameron C.T."/>
            <person name="Woodward J.E."/>
            <person name="May G.D."/>
            <person name="Brubaker C."/>
            <person name="Broadhvest J."/>
            <person name="Wilkins T.A."/>
        </authorList>
    </citation>
    <scope>NUCLEOTIDE SEQUENCE</scope>
    <source>
        <strain evidence="3">cv. AKA8401</strain>
    </source>
</reference>
<proteinExistence type="predicted"/>
<gene>
    <name evidence="2" type="ORF">F383_35683</name>
</gene>
<keyword evidence="1" id="KW-0472">Membrane</keyword>
<evidence type="ECO:0000313" key="3">
    <source>
        <dbReference type="Proteomes" id="UP000032142"/>
    </source>
</evidence>
<name>A0A0B0PWG4_GOSAR</name>
<keyword evidence="1" id="KW-1133">Transmembrane helix</keyword>